<accession>A0A2V4NLQ3</accession>
<keyword evidence="2" id="KW-1133">Transmembrane helix</keyword>
<sequence>MDLTEPGYYKALKSKVRTFSAAPALFYAASSFLVLGSASVAASGARPARRRSSGSATRSEVS</sequence>
<keyword evidence="2" id="KW-0812">Transmembrane</keyword>
<keyword evidence="2" id="KW-0472">Membrane</keyword>
<feature type="transmembrane region" description="Helical" evidence="2">
    <location>
        <begin position="20"/>
        <end position="42"/>
    </location>
</feature>
<organism evidence="3 4">
    <name type="scientific">Streptomyces tateyamensis</name>
    <dbReference type="NCBI Taxonomy" id="565073"/>
    <lineage>
        <taxon>Bacteria</taxon>
        <taxon>Bacillati</taxon>
        <taxon>Actinomycetota</taxon>
        <taxon>Actinomycetes</taxon>
        <taxon>Kitasatosporales</taxon>
        <taxon>Streptomycetaceae</taxon>
        <taxon>Streptomyces</taxon>
    </lineage>
</organism>
<evidence type="ECO:0000313" key="4">
    <source>
        <dbReference type="Proteomes" id="UP000248039"/>
    </source>
</evidence>
<feature type="region of interest" description="Disordered" evidence="1">
    <location>
        <begin position="40"/>
        <end position="62"/>
    </location>
</feature>
<evidence type="ECO:0000313" key="3">
    <source>
        <dbReference type="EMBL" id="PYC76761.1"/>
    </source>
</evidence>
<gene>
    <name evidence="3" type="ORF">C7C46_21495</name>
</gene>
<reference evidence="3 4" key="1">
    <citation type="submission" date="2018-03" db="EMBL/GenBank/DDBJ databases">
        <title>Bioinformatic expansion and discovery of thiopeptide antibiotics.</title>
        <authorList>
            <person name="Schwalen C.J."/>
            <person name="Hudson G.A."/>
            <person name="Mitchell D.A."/>
        </authorList>
    </citation>
    <scope>NUCLEOTIDE SEQUENCE [LARGE SCALE GENOMIC DNA]</scope>
    <source>
        <strain evidence="3 4">ATCC 21389</strain>
    </source>
</reference>
<feature type="compositionally biased region" description="Low complexity" evidence="1">
    <location>
        <begin position="53"/>
        <end position="62"/>
    </location>
</feature>
<keyword evidence="4" id="KW-1185">Reference proteome</keyword>
<dbReference type="RefSeq" id="WP_110671516.1">
    <property type="nucleotide sequence ID" value="NZ_PYBW01000081.1"/>
</dbReference>
<dbReference type="Proteomes" id="UP000248039">
    <property type="component" value="Unassembled WGS sequence"/>
</dbReference>
<comment type="caution">
    <text evidence="3">The sequence shown here is derived from an EMBL/GenBank/DDBJ whole genome shotgun (WGS) entry which is preliminary data.</text>
</comment>
<dbReference type="AlphaFoldDB" id="A0A2V4NLQ3"/>
<evidence type="ECO:0000256" key="2">
    <source>
        <dbReference type="SAM" id="Phobius"/>
    </source>
</evidence>
<proteinExistence type="predicted"/>
<name>A0A2V4NLQ3_9ACTN</name>
<protein>
    <submittedName>
        <fullName evidence="3">Uncharacterized protein</fullName>
    </submittedName>
</protein>
<evidence type="ECO:0000256" key="1">
    <source>
        <dbReference type="SAM" id="MobiDB-lite"/>
    </source>
</evidence>
<dbReference type="EMBL" id="PYBW01000081">
    <property type="protein sequence ID" value="PYC76761.1"/>
    <property type="molecule type" value="Genomic_DNA"/>
</dbReference>